<evidence type="ECO:0000256" key="7">
    <source>
        <dbReference type="SAM" id="SignalP"/>
    </source>
</evidence>
<dbReference type="GO" id="GO:0004674">
    <property type="term" value="F:protein serine/threonine kinase activity"/>
    <property type="evidence" value="ECO:0007669"/>
    <property type="project" value="UniProtKB-KW"/>
</dbReference>
<evidence type="ECO:0000259" key="8">
    <source>
        <dbReference type="PROSITE" id="PS50011"/>
    </source>
</evidence>
<feature type="region of interest" description="Disordered" evidence="6">
    <location>
        <begin position="337"/>
        <end position="445"/>
    </location>
</feature>
<dbReference type="OrthoDB" id="377346at2759"/>
<keyword evidence="2" id="KW-0808">Transferase</keyword>
<dbReference type="Pfam" id="PF00069">
    <property type="entry name" value="Pkinase"/>
    <property type="match status" value="2"/>
</dbReference>
<feature type="domain" description="Protein kinase" evidence="8">
    <location>
        <begin position="30"/>
        <end position="337"/>
    </location>
</feature>
<feature type="compositionally biased region" description="Low complexity" evidence="6">
    <location>
        <begin position="898"/>
        <end position="911"/>
    </location>
</feature>
<dbReference type="AlphaFoldDB" id="A0A835T853"/>
<feature type="region of interest" description="Disordered" evidence="6">
    <location>
        <begin position="272"/>
        <end position="313"/>
    </location>
</feature>
<sequence>MTGASASLLLAVSPALPSAMSRPVWSLEDYTISRRLYKGSSSSVYKATCSRSGLPVALKVYFLNRLPGNCFHMLKREIEVHVQLAHTHIARLYGAFVERGVPGSSTPSTKVVLVQEYAARGDLFDLHERLGGRMKPAHVATLILKPLLEALSHMHSHGILHRDIKPANVLFTTDWRLLVADFGVSINLHHERAVTRAGTEGYMAPEVERCPLKADPQENKDKPQLAYSTAVDIWAVGCMAYELMDDAPRRSKLPWVQLKGFFSKLNLRPSTKVASEPNSPIGTAPGGWRLWEGRHQPRTCRSPGAPSVTGVASDCSGEDSGRLIVLDGSTACDSPDLFQKRSSSFGPSSLPPMAGQLAPHSQKLRHHALPRRNLSHLSTTTTRHGSWDGRGAAVIASPPALGAGASGPASPAAGHPAMAPPAASRPPPSHQSHLAASLARSAASLRGGSRNALPALTAELTSPLASPLGHQRSGGAAPSILESAASPLAAAAHAPAVIPQHTPARHHAAGSLWREPPSPELRSHSSNLETLNSALTAMGRAGGQSAGAGAEGAAFSNRRARSSGCDPAAISAGAPAASTSALLLAVSPALPSAMSRPVWSLEDYTISRRLYKGSSSAVYKAICARSGLPVALKVYFLNRLPGNCVHMLKREIQIHTQLVHKHVARLYGAFLERGVPGSTAPSTKVVLVQEYATRGDLFEVKQKLGGRIKPPQVATLILKPLLEALSHMHSHGILHRDIKPANVLFTTDWRLLVADFGVSINLHHERAVTRAGTEGYMAPEVERCPLKADPQENKDKPQLAYSIAVDIWAVGCMAYELMVGFPPAIAPAAQQHTTAGMPEEDAHGADRVQGCGGRTPLSLQFPATVPHEARDFICAALAPDPRTRPTAAQLLASEWLQGTGTDAGTDAGTGARMNAAPAGDVPLPT</sequence>
<dbReference type="InterPro" id="IPR011009">
    <property type="entry name" value="Kinase-like_dom_sf"/>
</dbReference>
<comment type="caution">
    <text evidence="9">The sequence shown here is derived from an EMBL/GenBank/DDBJ whole genome shotgun (WGS) entry which is preliminary data.</text>
</comment>
<feature type="domain" description="Protein kinase" evidence="8">
    <location>
        <begin position="604"/>
        <end position="896"/>
    </location>
</feature>
<keyword evidence="3" id="KW-0547">Nucleotide-binding</keyword>
<protein>
    <recommendedName>
        <fullName evidence="8">Protein kinase domain-containing protein</fullName>
    </recommendedName>
</protein>
<keyword evidence="10" id="KW-1185">Reference proteome</keyword>
<dbReference type="EMBL" id="JAEHOC010000017">
    <property type="protein sequence ID" value="KAG2434190.1"/>
    <property type="molecule type" value="Genomic_DNA"/>
</dbReference>
<gene>
    <name evidence="9" type="ORF">HXX76_007916</name>
</gene>
<dbReference type="SUPFAM" id="SSF56112">
    <property type="entry name" value="Protein kinase-like (PK-like)"/>
    <property type="match status" value="2"/>
</dbReference>
<feature type="chain" id="PRO_5032284729" description="Protein kinase domain-containing protein" evidence="7">
    <location>
        <begin position="27"/>
        <end position="925"/>
    </location>
</feature>
<evidence type="ECO:0000256" key="5">
    <source>
        <dbReference type="ARBA" id="ARBA00022840"/>
    </source>
</evidence>
<dbReference type="InterPro" id="IPR030616">
    <property type="entry name" value="Aur-like"/>
</dbReference>
<dbReference type="PROSITE" id="PS00108">
    <property type="entry name" value="PROTEIN_KINASE_ST"/>
    <property type="match status" value="2"/>
</dbReference>
<feature type="region of interest" description="Disordered" evidence="6">
    <location>
        <begin position="895"/>
        <end position="925"/>
    </location>
</feature>
<evidence type="ECO:0000313" key="9">
    <source>
        <dbReference type="EMBL" id="KAG2434190.1"/>
    </source>
</evidence>
<evidence type="ECO:0000256" key="4">
    <source>
        <dbReference type="ARBA" id="ARBA00022777"/>
    </source>
</evidence>
<organism evidence="9 10">
    <name type="scientific">Chlamydomonas incerta</name>
    <dbReference type="NCBI Taxonomy" id="51695"/>
    <lineage>
        <taxon>Eukaryota</taxon>
        <taxon>Viridiplantae</taxon>
        <taxon>Chlorophyta</taxon>
        <taxon>core chlorophytes</taxon>
        <taxon>Chlorophyceae</taxon>
        <taxon>CS clade</taxon>
        <taxon>Chlamydomonadales</taxon>
        <taxon>Chlamydomonadaceae</taxon>
        <taxon>Chlamydomonas</taxon>
    </lineage>
</organism>
<feature type="compositionally biased region" description="Low complexity" evidence="6">
    <location>
        <begin position="430"/>
        <end position="445"/>
    </location>
</feature>
<keyword evidence="7" id="KW-0732">Signal</keyword>
<feature type="region of interest" description="Disordered" evidence="6">
    <location>
        <begin position="503"/>
        <end position="525"/>
    </location>
</feature>
<evidence type="ECO:0000256" key="2">
    <source>
        <dbReference type="ARBA" id="ARBA00022679"/>
    </source>
</evidence>
<dbReference type="SMART" id="SM00220">
    <property type="entry name" value="S_TKc"/>
    <property type="match status" value="2"/>
</dbReference>
<evidence type="ECO:0000256" key="3">
    <source>
        <dbReference type="ARBA" id="ARBA00022741"/>
    </source>
</evidence>
<feature type="compositionally biased region" description="Basic residues" evidence="6">
    <location>
        <begin position="362"/>
        <end position="374"/>
    </location>
</feature>
<keyword evidence="1" id="KW-0723">Serine/threonine-protein kinase</keyword>
<feature type="compositionally biased region" description="Low complexity" evidence="6">
    <location>
        <begin position="396"/>
        <end position="422"/>
    </location>
</feature>
<dbReference type="FunFam" id="1.10.510.10:FF:000813">
    <property type="entry name" value="Aurora-like kinase"/>
    <property type="match status" value="1"/>
</dbReference>
<proteinExistence type="predicted"/>
<evidence type="ECO:0000256" key="6">
    <source>
        <dbReference type="SAM" id="MobiDB-lite"/>
    </source>
</evidence>
<dbReference type="InterPro" id="IPR008271">
    <property type="entry name" value="Ser/Thr_kinase_AS"/>
</dbReference>
<feature type="compositionally biased region" description="Polar residues" evidence="6">
    <location>
        <begin position="272"/>
        <end position="281"/>
    </location>
</feature>
<name>A0A835T853_CHLIN</name>
<dbReference type="PROSITE" id="PS50011">
    <property type="entry name" value="PROTEIN_KINASE_DOM"/>
    <property type="match status" value="2"/>
</dbReference>
<evidence type="ECO:0000313" key="10">
    <source>
        <dbReference type="Proteomes" id="UP000650467"/>
    </source>
</evidence>
<dbReference type="PANTHER" id="PTHR24350">
    <property type="entry name" value="SERINE/THREONINE-PROTEIN KINASE IAL-RELATED"/>
    <property type="match status" value="1"/>
</dbReference>
<dbReference type="GO" id="GO:0005524">
    <property type="term" value="F:ATP binding"/>
    <property type="evidence" value="ECO:0007669"/>
    <property type="project" value="UniProtKB-KW"/>
</dbReference>
<accession>A0A835T853</accession>
<dbReference type="InterPro" id="IPR000719">
    <property type="entry name" value="Prot_kinase_dom"/>
</dbReference>
<dbReference type="Gene3D" id="1.10.510.10">
    <property type="entry name" value="Transferase(Phosphotransferase) domain 1"/>
    <property type="match status" value="2"/>
</dbReference>
<feature type="compositionally biased region" description="Polar residues" evidence="6">
    <location>
        <begin position="375"/>
        <end position="384"/>
    </location>
</feature>
<feature type="signal peptide" evidence="7">
    <location>
        <begin position="1"/>
        <end position="26"/>
    </location>
</feature>
<keyword evidence="4" id="KW-0418">Kinase</keyword>
<evidence type="ECO:0000256" key="1">
    <source>
        <dbReference type="ARBA" id="ARBA00022527"/>
    </source>
</evidence>
<dbReference type="Proteomes" id="UP000650467">
    <property type="component" value="Unassembled WGS sequence"/>
</dbReference>
<keyword evidence="5" id="KW-0067">ATP-binding</keyword>
<reference evidence="9" key="1">
    <citation type="journal article" date="2020" name="bioRxiv">
        <title>Comparative genomics of Chlamydomonas.</title>
        <authorList>
            <person name="Craig R.J."/>
            <person name="Hasan A.R."/>
            <person name="Ness R.W."/>
            <person name="Keightley P.D."/>
        </authorList>
    </citation>
    <scope>NUCLEOTIDE SEQUENCE</scope>
    <source>
        <strain evidence="9">SAG 7.73</strain>
    </source>
</reference>